<protein>
    <submittedName>
        <fullName evidence="1">Uncharacterized protein</fullName>
    </submittedName>
</protein>
<evidence type="ECO:0000313" key="1">
    <source>
        <dbReference type="EMBL" id="PAX58361.1"/>
    </source>
</evidence>
<dbReference type="Proteomes" id="UP000218238">
    <property type="component" value="Unassembled WGS sequence"/>
</dbReference>
<organism evidence="1 2">
    <name type="scientific">Brunnivagina elsteri CCALA 953</name>
    <dbReference type="NCBI Taxonomy" id="987040"/>
    <lineage>
        <taxon>Bacteria</taxon>
        <taxon>Bacillati</taxon>
        <taxon>Cyanobacteriota</taxon>
        <taxon>Cyanophyceae</taxon>
        <taxon>Nostocales</taxon>
        <taxon>Calotrichaceae</taxon>
        <taxon>Brunnivagina</taxon>
    </lineage>
</organism>
<evidence type="ECO:0000313" key="2">
    <source>
        <dbReference type="Proteomes" id="UP000218238"/>
    </source>
</evidence>
<name>A0A2A2TL83_9CYAN</name>
<comment type="caution">
    <text evidence="1">The sequence shown here is derived from an EMBL/GenBank/DDBJ whole genome shotgun (WGS) entry which is preliminary data.</text>
</comment>
<accession>A0A2A2TL83</accession>
<dbReference type="EMBL" id="NTFS01000059">
    <property type="protein sequence ID" value="PAX58361.1"/>
    <property type="molecule type" value="Genomic_DNA"/>
</dbReference>
<dbReference type="RefSeq" id="WP_095721161.1">
    <property type="nucleotide sequence ID" value="NZ_NTFS01000059.1"/>
</dbReference>
<reference evidence="1 2" key="1">
    <citation type="submission" date="2017-08" db="EMBL/GenBank/DDBJ databases">
        <title>Draft genome sequence of filamentous cyanobacterium Calothrix elsteri CCALA 953.</title>
        <authorList>
            <person name="Gagunashvili A.N."/>
            <person name="Elster J."/>
            <person name="Andresson O.S."/>
        </authorList>
    </citation>
    <scope>NUCLEOTIDE SEQUENCE [LARGE SCALE GENOMIC DNA]</scope>
    <source>
        <strain evidence="1 2">CCALA 953</strain>
    </source>
</reference>
<proteinExistence type="predicted"/>
<dbReference type="OrthoDB" id="582963at2"/>
<dbReference type="AlphaFoldDB" id="A0A2A2TL83"/>
<sequence>MGAADIVVQALESKIVRQKIGDYGKRVLKVKFEDRRTLTGNEQEGNGALALDWIWNQGERLIGFLLEKGAELIKFTFVTLWGLFVSTTQFIWNFDWNASDATLEQQINAKWDALGGMLGGTAGNLFGWIGCGLVPGALMLAVNEPLAAYIIQNVLEEMGEEVLANLAQLTNYMLQSTLQNLIVYSYINARKIIKANVGWVSLLFGDKLGQAALAWGNENSKPWSFASATEQFTESLPLGGLQNFVEEFAEEAWDGCVEAGYVVANSIDSFFAMEKLKQQKVPELGKTKYLEVTPNRENKEQRIILAGPQELVKQQVIATLADYQLMADKDVGVVYNFEPEKALNRTYKPHIILYFRESKEDFLARRKLDKKAWRGEGRISFRLMDKSTETITLDYVTQLANKIKAKFGNPPLQWNKGKLLYSYSDWEKGYQLKLLVNSESEALRMIEQILDLQSHSVDREKIQQSRNLLPEKAYDETPKKKTVLGKPIEPPVKRKEVKIKFIYSQLFLDGNLHPVTLYDRSKRFKDAIVRDNT</sequence>
<keyword evidence="2" id="KW-1185">Reference proteome</keyword>
<gene>
    <name evidence="1" type="ORF">CK510_07780</name>
</gene>